<dbReference type="GO" id="GO:0006629">
    <property type="term" value="P:lipid metabolic process"/>
    <property type="evidence" value="ECO:0007669"/>
    <property type="project" value="InterPro"/>
</dbReference>
<reference evidence="2 4" key="2">
    <citation type="journal article" date="2018" name="Plant J.">
        <title>The Physcomitrella patens chromosome-scale assembly reveals moss genome structure and evolution.</title>
        <authorList>
            <person name="Lang D."/>
            <person name="Ullrich K.K."/>
            <person name="Murat F."/>
            <person name="Fuchs J."/>
            <person name="Jenkins J."/>
            <person name="Haas F.B."/>
            <person name="Piednoel M."/>
            <person name="Gundlach H."/>
            <person name="Van Bel M."/>
            <person name="Meyberg R."/>
            <person name="Vives C."/>
            <person name="Morata J."/>
            <person name="Symeonidi A."/>
            <person name="Hiss M."/>
            <person name="Muchero W."/>
            <person name="Kamisugi Y."/>
            <person name="Saleh O."/>
            <person name="Blanc G."/>
            <person name="Decker E.L."/>
            <person name="van Gessel N."/>
            <person name="Grimwood J."/>
            <person name="Hayes R.D."/>
            <person name="Graham S.W."/>
            <person name="Gunter L.E."/>
            <person name="McDaniel S.F."/>
            <person name="Hoernstein S.N.W."/>
            <person name="Larsson A."/>
            <person name="Li F.W."/>
            <person name="Perroud P.F."/>
            <person name="Phillips J."/>
            <person name="Ranjan P."/>
            <person name="Rokshar D.S."/>
            <person name="Rothfels C.J."/>
            <person name="Schneider L."/>
            <person name="Shu S."/>
            <person name="Stevenson D.W."/>
            <person name="Thummler F."/>
            <person name="Tillich M."/>
            <person name="Villarreal Aguilar J.C."/>
            <person name="Widiez T."/>
            <person name="Wong G.K."/>
            <person name="Wymore A."/>
            <person name="Zhang Y."/>
            <person name="Zimmer A.D."/>
            <person name="Quatrano R.S."/>
            <person name="Mayer K.F.X."/>
            <person name="Goodstein D."/>
            <person name="Casacuberta J.M."/>
            <person name="Vandepoele K."/>
            <person name="Reski R."/>
            <person name="Cuming A.C."/>
            <person name="Tuskan G.A."/>
            <person name="Maumus F."/>
            <person name="Salse J."/>
            <person name="Schmutz J."/>
            <person name="Rensing S.A."/>
        </authorList>
    </citation>
    <scope>NUCLEOTIDE SEQUENCE [LARGE SCALE GENOMIC DNA]</scope>
    <source>
        <strain evidence="3 4">cv. Gransden 2004</strain>
    </source>
</reference>
<dbReference type="PANTHER" id="PTHR31479">
    <property type="entry name" value="ALPHA/BETA-HYDROLASES SUPERFAMILY PROTEIN"/>
    <property type="match status" value="1"/>
</dbReference>
<gene>
    <name evidence="2" type="ORF">PHYPA_015749</name>
</gene>
<reference evidence="2 4" key="1">
    <citation type="journal article" date="2008" name="Science">
        <title>The Physcomitrella genome reveals evolutionary insights into the conquest of land by plants.</title>
        <authorList>
            <person name="Rensing S."/>
            <person name="Lang D."/>
            <person name="Zimmer A."/>
            <person name="Terry A."/>
            <person name="Salamov A."/>
            <person name="Shapiro H."/>
            <person name="Nishiyama T."/>
            <person name="Perroud P.-F."/>
            <person name="Lindquist E."/>
            <person name="Kamisugi Y."/>
            <person name="Tanahashi T."/>
            <person name="Sakakibara K."/>
            <person name="Fujita T."/>
            <person name="Oishi K."/>
            <person name="Shin-I T."/>
            <person name="Kuroki Y."/>
            <person name="Toyoda A."/>
            <person name="Suzuki Y."/>
            <person name="Hashimoto A."/>
            <person name="Yamaguchi K."/>
            <person name="Sugano A."/>
            <person name="Kohara Y."/>
            <person name="Fujiyama A."/>
            <person name="Anterola A."/>
            <person name="Aoki S."/>
            <person name="Ashton N."/>
            <person name="Barbazuk W.B."/>
            <person name="Barker E."/>
            <person name="Bennetzen J."/>
            <person name="Bezanilla M."/>
            <person name="Blankenship R."/>
            <person name="Cho S.H."/>
            <person name="Dutcher S."/>
            <person name="Estelle M."/>
            <person name="Fawcett J.A."/>
            <person name="Gundlach H."/>
            <person name="Hanada K."/>
            <person name="Heyl A."/>
            <person name="Hicks K.A."/>
            <person name="Hugh J."/>
            <person name="Lohr M."/>
            <person name="Mayer K."/>
            <person name="Melkozernov A."/>
            <person name="Murata T."/>
            <person name="Nelson D."/>
            <person name="Pils B."/>
            <person name="Prigge M."/>
            <person name="Reiss B."/>
            <person name="Renner T."/>
            <person name="Rombauts S."/>
            <person name="Rushton P."/>
            <person name="Sanderfoot A."/>
            <person name="Schween G."/>
            <person name="Shiu S.-H."/>
            <person name="Stueber K."/>
            <person name="Theodoulou F.L."/>
            <person name="Tu H."/>
            <person name="Van de Peer Y."/>
            <person name="Verrier P.J."/>
            <person name="Waters E."/>
            <person name="Wood A."/>
            <person name="Yang L."/>
            <person name="Cove D."/>
            <person name="Cuming A."/>
            <person name="Hasebe M."/>
            <person name="Lucas S."/>
            <person name="Mishler D.B."/>
            <person name="Reski R."/>
            <person name="Grigoriev I."/>
            <person name="Quatrano R.S."/>
            <person name="Boore J.L."/>
        </authorList>
    </citation>
    <scope>NUCLEOTIDE SEQUENCE [LARGE SCALE GENOMIC DNA]</scope>
    <source>
        <strain evidence="3 4">cv. Gransden 2004</strain>
    </source>
</reference>
<dbReference type="EnsemblPlants" id="Pp3c12_3330V3.1">
    <property type="protein sequence ID" value="PAC:32972261.CDS.1"/>
    <property type="gene ID" value="Pp3c12_3330"/>
</dbReference>
<dbReference type="Pfam" id="PF01764">
    <property type="entry name" value="Lipase_3"/>
    <property type="match status" value="1"/>
</dbReference>
<dbReference type="InParanoid" id="A0A2K1JP85"/>
<evidence type="ECO:0000313" key="4">
    <source>
        <dbReference type="Proteomes" id="UP000006727"/>
    </source>
</evidence>
<dbReference type="Gramene" id="Pp3c12_3330V3.1">
    <property type="protein sequence ID" value="PAC:32972261.CDS.1"/>
    <property type="gene ID" value="Pp3c12_3330"/>
</dbReference>
<name>A0A2K1JP85_PHYPA</name>
<keyword evidence="4" id="KW-1185">Reference proteome</keyword>
<evidence type="ECO:0000313" key="2">
    <source>
        <dbReference type="EMBL" id="PNR43369.1"/>
    </source>
</evidence>
<organism evidence="2">
    <name type="scientific">Physcomitrium patens</name>
    <name type="common">Spreading-leaved earth moss</name>
    <name type="synonym">Physcomitrella patens</name>
    <dbReference type="NCBI Taxonomy" id="3218"/>
    <lineage>
        <taxon>Eukaryota</taxon>
        <taxon>Viridiplantae</taxon>
        <taxon>Streptophyta</taxon>
        <taxon>Embryophyta</taxon>
        <taxon>Bryophyta</taxon>
        <taxon>Bryophytina</taxon>
        <taxon>Bryopsida</taxon>
        <taxon>Funariidae</taxon>
        <taxon>Funariales</taxon>
        <taxon>Funariaceae</taxon>
        <taxon>Physcomitrium</taxon>
    </lineage>
</organism>
<feature type="domain" description="Fungal lipase-type" evidence="1">
    <location>
        <begin position="11"/>
        <end position="49"/>
    </location>
</feature>
<dbReference type="InterPro" id="IPR002921">
    <property type="entry name" value="Fungal_lipase-type"/>
</dbReference>
<evidence type="ECO:0000259" key="1">
    <source>
        <dbReference type="Pfam" id="PF01764"/>
    </source>
</evidence>
<dbReference type="SUPFAM" id="SSF53474">
    <property type="entry name" value="alpha/beta-Hydrolases"/>
    <property type="match status" value="1"/>
</dbReference>
<dbReference type="AlphaFoldDB" id="A0A2K1JP85"/>
<dbReference type="PANTHER" id="PTHR31479:SF2">
    <property type="entry name" value="ALPHA_BETA-HYDROLASES SUPERFAMILY PROTEIN"/>
    <property type="match status" value="1"/>
</dbReference>
<dbReference type="InterPro" id="IPR029058">
    <property type="entry name" value="AB_hydrolase_fold"/>
</dbReference>
<sequence>MGQSLDRDKRYEHLQKEVDRVVKVFGYQNVSVTGHSLGTAFAILVAKVFCDTIKCKWTPHLILNKRNFINQRYINQFIDQENCRDGGFKA</sequence>
<proteinExistence type="predicted"/>
<reference evidence="3" key="3">
    <citation type="submission" date="2020-12" db="UniProtKB">
        <authorList>
            <consortium name="EnsemblPlants"/>
        </authorList>
    </citation>
    <scope>IDENTIFICATION</scope>
</reference>
<dbReference type="EMBL" id="ABEU02000012">
    <property type="protein sequence ID" value="PNR43369.1"/>
    <property type="molecule type" value="Genomic_DNA"/>
</dbReference>
<protein>
    <recommendedName>
        <fullName evidence="1">Fungal lipase-type domain-containing protein</fullName>
    </recommendedName>
</protein>
<dbReference type="Proteomes" id="UP000006727">
    <property type="component" value="Chromosome 12"/>
</dbReference>
<accession>A0A2K1JP85</accession>
<evidence type="ECO:0000313" key="3">
    <source>
        <dbReference type="EnsemblPlants" id="PAC:32972261.CDS.1"/>
    </source>
</evidence>